<dbReference type="EMBL" id="FPKV01000001">
    <property type="protein sequence ID" value="SFZ90414.1"/>
    <property type="molecule type" value="Genomic_DNA"/>
</dbReference>
<proteinExistence type="predicted"/>
<dbReference type="Proteomes" id="UP000182544">
    <property type="component" value="Unassembled WGS sequence"/>
</dbReference>
<organism evidence="1 2">
    <name type="scientific">Flaviramulus basaltis</name>
    <dbReference type="NCBI Taxonomy" id="369401"/>
    <lineage>
        <taxon>Bacteria</taxon>
        <taxon>Pseudomonadati</taxon>
        <taxon>Bacteroidota</taxon>
        <taxon>Flavobacteriia</taxon>
        <taxon>Flavobacteriales</taxon>
        <taxon>Flavobacteriaceae</taxon>
        <taxon>Flaviramulus</taxon>
    </lineage>
</organism>
<sequence length="151" mass="16967">MKSFSLILCFLCLLSCKNDDESDIDCALFDPFIKNLHIKLIDNNGNNLIENETYIADDIKIKINENEYTNVVFKNVEGIKNLITLNLLGIAGENIYEVELSNNEIDTLILNLTLEPTICGFSYVTLNSASYNSVILSIEDFNGSYLLTVVK</sequence>
<protein>
    <submittedName>
        <fullName evidence="1">Uncharacterized protein</fullName>
    </submittedName>
</protein>
<evidence type="ECO:0000313" key="1">
    <source>
        <dbReference type="EMBL" id="SFZ90414.1"/>
    </source>
</evidence>
<dbReference type="AlphaFoldDB" id="A0A1K2IDS7"/>
<reference evidence="1 2" key="1">
    <citation type="submission" date="2016-10" db="EMBL/GenBank/DDBJ databases">
        <authorList>
            <person name="de Groot N.N."/>
        </authorList>
    </citation>
    <scope>NUCLEOTIDE SEQUENCE [LARGE SCALE GENOMIC DNA]</scope>
    <source>
        <strain evidence="1 2">DSM 18180</strain>
    </source>
</reference>
<keyword evidence="2" id="KW-1185">Reference proteome</keyword>
<dbReference type="RefSeq" id="WP_072400551.1">
    <property type="nucleotide sequence ID" value="NZ_FPKV01000001.1"/>
</dbReference>
<evidence type="ECO:0000313" key="2">
    <source>
        <dbReference type="Proteomes" id="UP000182544"/>
    </source>
</evidence>
<gene>
    <name evidence="1" type="ORF">SAMN05428642_101922</name>
</gene>
<dbReference type="OrthoDB" id="1446228at2"/>
<accession>A0A1K2IDS7</accession>
<name>A0A1K2IDS7_9FLAO</name>